<reference evidence="1 2" key="1">
    <citation type="submission" date="2012-12" db="EMBL/GenBank/DDBJ databases">
        <title>Genome Assembly of Photobacterium sp. AK15.</title>
        <authorList>
            <person name="Khatri I."/>
            <person name="Vaidya B."/>
            <person name="Srinivas T.N.R."/>
            <person name="Subramanian S."/>
            <person name="Pinnaka A."/>
        </authorList>
    </citation>
    <scope>NUCLEOTIDE SEQUENCE [LARGE SCALE GENOMIC DNA]</scope>
    <source>
        <strain evidence="1 2">AK15</strain>
    </source>
</reference>
<gene>
    <name evidence="1" type="ORF">C942_02341</name>
</gene>
<dbReference type="PATRIC" id="fig|1056511.3.peg.3416"/>
<dbReference type="OrthoDB" id="5880425at2"/>
<dbReference type="AlphaFoldDB" id="L8J8K0"/>
<name>L8J8K0_9GAMM</name>
<keyword evidence="2" id="KW-1185">Reference proteome</keyword>
<organism evidence="1 2">
    <name type="scientific">Photobacterium marinum</name>
    <dbReference type="NCBI Taxonomy" id="1056511"/>
    <lineage>
        <taxon>Bacteria</taxon>
        <taxon>Pseudomonadati</taxon>
        <taxon>Pseudomonadota</taxon>
        <taxon>Gammaproteobacteria</taxon>
        <taxon>Vibrionales</taxon>
        <taxon>Vibrionaceae</taxon>
        <taxon>Photobacterium</taxon>
    </lineage>
</organism>
<evidence type="ECO:0000313" key="2">
    <source>
        <dbReference type="Proteomes" id="UP000011134"/>
    </source>
</evidence>
<dbReference type="Proteomes" id="UP000011134">
    <property type="component" value="Unassembled WGS sequence"/>
</dbReference>
<evidence type="ECO:0000313" key="1">
    <source>
        <dbReference type="EMBL" id="ELR64528.1"/>
    </source>
</evidence>
<dbReference type="RefSeq" id="WP_007467806.1">
    <property type="nucleotide sequence ID" value="NZ_AMZO01000025.1"/>
</dbReference>
<proteinExistence type="predicted"/>
<comment type="caution">
    <text evidence="1">The sequence shown here is derived from an EMBL/GenBank/DDBJ whole genome shotgun (WGS) entry which is preliminary data.</text>
</comment>
<sequence length="73" mass="8526">MAIEFDLLLPELSEFEMDNVPFKVVDPSELPERTLKAFDAYMRGSAAPHRVYVYSHDYSRFCMLVRRGDIIII</sequence>
<protein>
    <submittedName>
        <fullName evidence="1">Uncharacterized protein</fullName>
    </submittedName>
</protein>
<dbReference type="EMBL" id="AMZO01000025">
    <property type="protein sequence ID" value="ELR64528.1"/>
    <property type="molecule type" value="Genomic_DNA"/>
</dbReference>
<accession>L8J8K0</accession>